<keyword evidence="5" id="KW-1185">Reference proteome</keyword>
<feature type="signal peptide" evidence="2">
    <location>
        <begin position="1"/>
        <end position="22"/>
    </location>
</feature>
<dbReference type="RefSeq" id="WP_154281045.1">
    <property type="nucleotide sequence ID" value="NZ_JBHUJQ010000001.1"/>
</dbReference>
<dbReference type="OrthoDB" id="41724at2"/>
<feature type="region of interest" description="Disordered" evidence="1">
    <location>
        <begin position="237"/>
        <end position="256"/>
    </location>
</feature>
<evidence type="ECO:0000256" key="2">
    <source>
        <dbReference type="SAM" id="SignalP"/>
    </source>
</evidence>
<feature type="chain" id="PRO_5029732899" evidence="2">
    <location>
        <begin position="23"/>
        <end position="378"/>
    </location>
</feature>
<dbReference type="SUPFAM" id="SSF50939">
    <property type="entry name" value="Sialidases"/>
    <property type="match status" value="1"/>
</dbReference>
<evidence type="ECO:0000313" key="5">
    <source>
        <dbReference type="Proteomes" id="UP000487757"/>
    </source>
</evidence>
<keyword evidence="2" id="KW-0732">Signal</keyword>
<dbReference type="Proteomes" id="UP000487757">
    <property type="component" value="Unassembled WGS sequence"/>
</dbReference>
<dbReference type="PANTHER" id="PTHR43752:SF2">
    <property type="entry name" value="BNR_ASP-BOX REPEAT FAMILY PROTEIN"/>
    <property type="match status" value="1"/>
</dbReference>
<dbReference type="CDD" id="cd15482">
    <property type="entry name" value="Sialidase_non-viral"/>
    <property type="match status" value="1"/>
</dbReference>
<name>A0A7K0G0H2_9SPHI</name>
<dbReference type="EMBL" id="WKKH01000016">
    <property type="protein sequence ID" value="MRX76814.1"/>
    <property type="molecule type" value="Genomic_DNA"/>
</dbReference>
<protein>
    <submittedName>
        <fullName evidence="4">Sialidase</fullName>
    </submittedName>
</protein>
<organism evidence="4 5">
    <name type="scientific">Pedobacter petrophilus</name>
    <dbReference type="NCBI Taxonomy" id="1908241"/>
    <lineage>
        <taxon>Bacteria</taxon>
        <taxon>Pseudomonadati</taxon>
        <taxon>Bacteroidota</taxon>
        <taxon>Sphingobacteriia</taxon>
        <taxon>Sphingobacteriales</taxon>
        <taxon>Sphingobacteriaceae</taxon>
        <taxon>Pedobacter</taxon>
    </lineage>
</organism>
<comment type="caution">
    <text evidence="4">The sequence shown here is derived from an EMBL/GenBank/DDBJ whole genome shotgun (WGS) entry which is preliminary data.</text>
</comment>
<dbReference type="Gene3D" id="2.120.10.10">
    <property type="match status" value="1"/>
</dbReference>
<sequence>MLKRKIYIILNLIFATAITANAQIEKWQTGIVKQEFLYDQAPFPSCHSATIAETPTGLVASFFGGTKERNPDVEIYISRFVNGKWLAPVSVANGIQPEGKRLPTWNPVLYQVPGGELILFYKIGPKPSEWWGLMKTSEDGGVTWSEATKLPDGSIGPVKNKPVLLSNGNLFAPSSREGDGWKIHFEVTNDNGKTWRTIGPLNENGIKAIQPSILKHRNGKLQILARTANRAIAESWSDDNGETWSPMTKTTLPNNNSGTDAVTMIDGRHVLVYNHVLPSGTLAKGARTPLNVSVSKDGKEWSAALILEDSPISQYSYPAVIQTSDGMLHFIYTWRRQKIKHVVVDPAKLKLKKIKNGIWPKLKGYTAPVITETKSEEP</sequence>
<feature type="domain" description="Sialidase" evidence="3">
    <location>
        <begin position="58"/>
        <end position="329"/>
    </location>
</feature>
<dbReference type="Pfam" id="PF13088">
    <property type="entry name" value="BNR_2"/>
    <property type="match status" value="1"/>
</dbReference>
<dbReference type="AlphaFoldDB" id="A0A7K0G0H2"/>
<gene>
    <name evidence="4" type="ORF">GJU39_12015</name>
</gene>
<proteinExistence type="predicted"/>
<reference evidence="4 5" key="1">
    <citation type="submission" date="2019-11" db="EMBL/GenBank/DDBJ databases">
        <title>Pedobacter petrophilus genome.</title>
        <authorList>
            <person name="Feldbauer M.J."/>
            <person name="Newman J.D."/>
        </authorList>
    </citation>
    <scope>NUCLEOTIDE SEQUENCE [LARGE SCALE GENOMIC DNA]</scope>
    <source>
        <strain evidence="4 5">LMG 29686</strain>
    </source>
</reference>
<evidence type="ECO:0000256" key="1">
    <source>
        <dbReference type="SAM" id="MobiDB-lite"/>
    </source>
</evidence>
<dbReference type="InterPro" id="IPR011040">
    <property type="entry name" value="Sialidase"/>
</dbReference>
<dbReference type="InterPro" id="IPR036278">
    <property type="entry name" value="Sialidase_sf"/>
</dbReference>
<evidence type="ECO:0000259" key="3">
    <source>
        <dbReference type="Pfam" id="PF13088"/>
    </source>
</evidence>
<accession>A0A7K0G0H2</accession>
<dbReference type="PANTHER" id="PTHR43752">
    <property type="entry name" value="BNR/ASP-BOX REPEAT FAMILY PROTEIN"/>
    <property type="match status" value="1"/>
</dbReference>
<feature type="compositionally biased region" description="Polar residues" evidence="1">
    <location>
        <begin position="242"/>
        <end position="256"/>
    </location>
</feature>
<evidence type="ECO:0000313" key="4">
    <source>
        <dbReference type="EMBL" id="MRX76814.1"/>
    </source>
</evidence>